<sequence>MGGFALWFVPVRAPAFLLVCPPLPSRESPPGSWLESSLHWYWSSAPDIYLPSLGLVPRGVEAGQGQESQA</sequence>
<reference evidence="3" key="2">
    <citation type="submission" date="2015-01" db="EMBL/GenBank/DDBJ databases">
        <title>Evolutionary Origins and Diversification of the Mycorrhizal Mutualists.</title>
        <authorList>
            <consortium name="DOE Joint Genome Institute"/>
            <consortium name="Mycorrhizal Genomics Consortium"/>
            <person name="Kohler A."/>
            <person name="Kuo A."/>
            <person name="Nagy L.G."/>
            <person name="Floudas D."/>
            <person name="Copeland A."/>
            <person name="Barry K.W."/>
            <person name="Cichocki N."/>
            <person name="Veneault-Fourrey C."/>
            <person name="LaButti K."/>
            <person name="Lindquist E.A."/>
            <person name="Lipzen A."/>
            <person name="Lundell T."/>
            <person name="Morin E."/>
            <person name="Murat C."/>
            <person name="Riley R."/>
            <person name="Ohm R."/>
            <person name="Sun H."/>
            <person name="Tunlid A."/>
            <person name="Henrissat B."/>
            <person name="Grigoriev I.V."/>
            <person name="Hibbett D.S."/>
            <person name="Martin F."/>
        </authorList>
    </citation>
    <scope>NUCLEOTIDE SEQUENCE [LARGE SCALE GENOMIC DNA]</scope>
    <source>
        <strain evidence="3">LaAM-08-1</strain>
    </source>
</reference>
<keyword evidence="3" id="KW-1185">Reference proteome</keyword>
<proteinExistence type="predicted"/>
<evidence type="ECO:0008006" key="4">
    <source>
        <dbReference type="Google" id="ProtNLM"/>
    </source>
</evidence>
<keyword evidence="1" id="KW-0732">Signal</keyword>
<protein>
    <recommendedName>
        <fullName evidence="4">Secreted protein</fullName>
    </recommendedName>
</protein>
<dbReference type="EMBL" id="KN838588">
    <property type="protein sequence ID" value="KIK02756.1"/>
    <property type="molecule type" value="Genomic_DNA"/>
</dbReference>
<dbReference type="Proteomes" id="UP000054477">
    <property type="component" value="Unassembled WGS sequence"/>
</dbReference>
<dbReference type="AlphaFoldDB" id="A0A0C9XCX5"/>
<evidence type="ECO:0000256" key="1">
    <source>
        <dbReference type="SAM" id="SignalP"/>
    </source>
</evidence>
<evidence type="ECO:0000313" key="3">
    <source>
        <dbReference type="Proteomes" id="UP000054477"/>
    </source>
</evidence>
<gene>
    <name evidence="2" type="ORF">K443DRAFT_677342</name>
</gene>
<evidence type="ECO:0000313" key="2">
    <source>
        <dbReference type="EMBL" id="KIK02756.1"/>
    </source>
</evidence>
<organism evidence="2 3">
    <name type="scientific">Laccaria amethystina LaAM-08-1</name>
    <dbReference type="NCBI Taxonomy" id="1095629"/>
    <lineage>
        <taxon>Eukaryota</taxon>
        <taxon>Fungi</taxon>
        <taxon>Dikarya</taxon>
        <taxon>Basidiomycota</taxon>
        <taxon>Agaricomycotina</taxon>
        <taxon>Agaricomycetes</taxon>
        <taxon>Agaricomycetidae</taxon>
        <taxon>Agaricales</taxon>
        <taxon>Agaricineae</taxon>
        <taxon>Hydnangiaceae</taxon>
        <taxon>Laccaria</taxon>
    </lineage>
</organism>
<dbReference type="HOGENOM" id="CLU_2758174_0_0_1"/>
<reference evidence="2 3" key="1">
    <citation type="submission" date="2014-04" db="EMBL/GenBank/DDBJ databases">
        <authorList>
            <consortium name="DOE Joint Genome Institute"/>
            <person name="Kuo A."/>
            <person name="Kohler A."/>
            <person name="Nagy L.G."/>
            <person name="Floudas D."/>
            <person name="Copeland A."/>
            <person name="Barry K.W."/>
            <person name="Cichocki N."/>
            <person name="Veneault-Fourrey C."/>
            <person name="LaButti K."/>
            <person name="Lindquist E.A."/>
            <person name="Lipzen A."/>
            <person name="Lundell T."/>
            <person name="Morin E."/>
            <person name="Murat C."/>
            <person name="Sun H."/>
            <person name="Tunlid A."/>
            <person name="Henrissat B."/>
            <person name="Grigoriev I.V."/>
            <person name="Hibbett D.S."/>
            <person name="Martin F."/>
            <person name="Nordberg H.P."/>
            <person name="Cantor M.N."/>
            <person name="Hua S.X."/>
        </authorList>
    </citation>
    <scope>NUCLEOTIDE SEQUENCE [LARGE SCALE GENOMIC DNA]</scope>
    <source>
        <strain evidence="2 3">LaAM-08-1</strain>
    </source>
</reference>
<accession>A0A0C9XCX5</accession>
<feature type="signal peptide" evidence="1">
    <location>
        <begin position="1"/>
        <end position="15"/>
    </location>
</feature>
<feature type="chain" id="PRO_5012226877" description="Secreted protein" evidence="1">
    <location>
        <begin position="16"/>
        <end position="70"/>
    </location>
</feature>
<name>A0A0C9XCX5_9AGAR</name>